<feature type="chain" id="PRO_5038496809" evidence="1">
    <location>
        <begin position="27"/>
        <end position="358"/>
    </location>
</feature>
<protein>
    <submittedName>
        <fullName evidence="3">ABC transport system substrate-binding protein</fullName>
    </submittedName>
</protein>
<dbReference type="Proteomes" id="UP000006620">
    <property type="component" value="Chromosome"/>
</dbReference>
<dbReference type="InterPro" id="IPR015168">
    <property type="entry name" value="SsuA/THI5"/>
</dbReference>
<dbReference type="KEGG" id="pms:KNP414_06965"/>
<sequence>MKRRGLYRIRAHAAIALTLAASLALAGCGKQTGDAEAIAGAAAAAGGEPEVLELRYQGSPGTVTLPELAEDLGYLAPVKLKWIGNTTSGPQSIQAATTGDTDFGGAFNGAIVKLIAAKAPITALFGYYGEDAKTYNGYYVLEDSPIKGPRDLIGKQIAMNTLGAHHEFMVKEYLHRAGLTNEEIKQVTLLAIPPANGEQVLRQKQVEVSTLGGIYQDKAKERGGIRPVFTDLELFGEFTAGSIIMTNKFIKTNPNTTKKFVEGVAKAIEWSRTTPREEVIARMEKIAKDRGRSEDNSNIKYWKSWGVAGKGGLISEKEFQVWIDWLVKDGQLKEGQLKAADLYTNKFNPFFEEGKAAK</sequence>
<dbReference type="AlphaFoldDB" id="F8FIM3"/>
<keyword evidence="1" id="KW-0732">Signal</keyword>
<feature type="signal peptide" evidence="1">
    <location>
        <begin position="1"/>
        <end position="26"/>
    </location>
</feature>
<dbReference type="PROSITE" id="PS51257">
    <property type="entry name" value="PROKAR_LIPOPROTEIN"/>
    <property type="match status" value="1"/>
</dbReference>
<gene>
    <name evidence="3" type="ordered locus">KNP414_06965</name>
</gene>
<accession>F8FIM3</accession>
<feature type="domain" description="SsuA/THI5-like" evidence="2">
    <location>
        <begin position="87"/>
        <end position="277"/>
    </location>
</feature>
<dbReference type="Pfam" id="PF09084">
    <property type="entry name" value="NMT1"/>
    <property type="match status" value="1"/>
</dbReference>
<evidence type="ECO:0000256" key="1">
    <source>
        <dbReference type="SAM" id="SignalP"/>
    </source>
</evidence>
<evidence type="ECO:0000313" key="4">
    <source>
        <dbReference type="Proteomes" id="UP000006620"/>
    </source>
</evidence>
<dbReference type="Gene3D" id="3.40.190.10">
    <property type="entry name" value="Periplasmic binding protein-like II"/>
    <property type="match status" value="2"/>
</dbReference>
<evidence type="ECO:0000313" key="3">
    <source>
        <dbReference type="EMBL" id="AEI45477.1"/>
    </source>
</evidence>
<organism evidence="3 4">
    <name type="scientific">Paenibacillus mucilaginosus (strain KNP414)</name>
    <dbReference type="NCBI Taxonomy" id="1036673"/>
    <lineage>
        <taxon>Bacteria</taxon>
        <taxon>Bacillati</taxon>
        <taxon>Bacillota</taxon>
        <taxon>Bacilli</taxon>
        <taxon>Bacillales</taxon>
        <taxon>Paenibacillaceae</taxon>
        <taxon>Paenibacillus</taxon>
    </lineage>
</organism>
<reference evidence="4" key="1">
    <citation type="submission" date="2011-06" db="EMBL/GenBank/DDBJ databases">
        <title>Complete genome sequence of Paenibacillus mucilaginosus KNP414.</title>
        <authorList>
            <person name="Wang J."/>
            <person name="Hu S."/>
            <person name="Hu X."/>
            <person name="Zhang B."/>
            <person name="Dong D."/>
            <person name="Zhang S."/>
            <person name="Zhao K."/>
            <person name="Wu D."/>
        </authorList>
    </citation>
    <scope>NUCLEOTIDE SEQUENCE [LARGE SCALE GENOMIC DNA]</scope>
    <source>
        <strain evidence="4">KNP414</strain>
    </source>
</reference>
<dbReference type="PANTHER" id="PTHR30024">
    <property type="entry name" value="ALIPHATIC SULFONATES-BINDING PROTEIN-RELATED"/>
    <property type="match status" value="1"/>
</dbReference>
<dbReference type="HOGENOM" id="CLU_028871_5_0_9"/>
<dbReference type="SUPFAM" id="SSF53850">
    <property type="entry name" value="Periplasmic binding protein-like II"/>
    <property type="match status" value="1"/>
</dbReference>
<dbReference type="PATRIC" id="fig|1036673.3.peg.6497"/>
<evidence type="ECO:0000259" key="2">
    <source>
        <dbReference type="Pfam" id="PF09084"/>
    </source>
</evidence>
<dbReference type="EMBL" id="CP002869">
    <property type="protein sequence ID" value="AEI45477.1"/>
    <property type="molecule type" value="Genomic_DNA"/>
</dbReference>
<proteinExistence type="predicted"/>
<name>F8FIM3_PAEMK</name>
<dbReference type="RefSeq" id="WP_013920619.1">
    <property type="nucleotide sequence ID" value="NC_015690.1"/>
</dbReference>
<reference evidence="3 4" key="2">
    <citation type="journal article" date="2013" name="Genome Announc.">
        <title>Genome Sequence of Growth-Improving Paenibacillus mucilaginosus Strain KNP414.</title>
        <authorList>
            <person name="Lu J.J."/>
            <person name="Wang J.F."/>
            <person name="Hu X.F."/>
        </authorList>
    </citation>
    <scope>NUCLEOTIDE SEQUENCE [LARGE SCALE GENOMIC DNA]</scope>
    <source>
        <strain evidence="3 4">KNP414</strain>
    </source>
</reference>
<dbReference type="PANTHER" id="PTHR30024:SF2">
    <property type="entry name" value="ABC TRANSPORTER SUBSTRATE-BINDING PROTEIN"/>
    <property type="match status" value="1"/>
</dbReference>